<comment type="caution">
    <text evidence="1">The sequence shown here is derived from an EMBL/GenBank/DDBJ whole genome shotgun (WGS) entry which is preliminary data.</text>
</comment>
<reference evidence="1" key="1">
    <citation type="submission" date="2022-04" db="EMBL/GenBank/DDBJ databases">
        <title>Genome of the entomopathogenic fungus Entomophthora muscae.</title>
        <authorList>
            <person name="Elya C."/>
            <person name="Lovett B.R."/>
            <person name="Lee E."/>
            <person name="Macias A.M."/>
            <person name="Hajek A.E."/>
            <person name="De Bivort B.L."/>
            <person name="Kasson M.T."/>
            <person name="De Fine Licht H.H."/>
            <person name="Stajich J.E."/>
        </authorList>
    </citation>
    <scope>NUCLEOTIDE SEQUENCE</scope>
    <source>
        <strain evidence="1">Berkeley</strain>
    </source>
</reference>
<accession>A0ACC2RZX3</accession>
<dbReference type="EMBL" id="QTSX02006394">
    <property type="protein sequence ID" value="KAJ9055595.1"/>
    <property type="molecule type" value="Genomic_DNA"/>
</dbReference>
<name>A0ACC2RZX3_9FUNG</name>
<protein>
    <submittedName>
        <fullName evidence="1">Membrane anchor subunit of succinate dehydrogenase, Sdh4</fullName>
    </submittedName>
</protein>
<organism evidence="1 2">
    <name type="scientific">Entomophthora muscae</name>
    <dbReference type="NCBI Taxonomy" id="34485"/>
    <lineage>
        <taxon>Eukaryota</taxon>
        <taxon>Fungi</taxon>
        <taxon>Fungi incertae sedis</taxon>
        <taxon>Zoopagomycota</taxon>
        <taxon>Entomophthoromycotina</taxon>
        <taxon>Entomophthoromycetes</taxon>
        <taxon>Entomophthorales</taxon>
        <taxon>Entomophthoraceae</taxon>
        <taxon>Entomophthora</taxon>
    </lineage>
</organism>
<proteinExistence type="predicted"/>
<keyword evidence="2" id="KW-1185">Reference proteome</keyword>
<evidence type="ECO:0000313" key="2">
    <source>
        <dbReference type="Proteomes" id="UP001165960"/>
    </source>
</evidence>
<gene>
    <name evidence="1" type="primary">SDH4_1</name>
    <name evidence="1" type="ORF">DSO57_1002071</name>
</gene>
<dbReference type="Proteomes" id="UP001165960">
    <property type="component" value="Unassembled WGS sequence"/>
</dbReference>
<sequence>MSKLFNFSKTRFPKSGLTNFTPRTQTWSSQNTLKNQFLFSRTSNSQAGEVTKASKMEGSYHWYFEKAVSVALIPVLGGGLLFDSNKTNDYALGVLLPVHIHMGLSSVIEDYLPFRRVPTLNTFVLLLQHISTLCAMFGCYFITSTDVGLTKYLKNIWTA</sequence>
<evidence type="ECO:0000313" key="1">
    <source>
        <dbReference type="EMBL" id="KAJ9055595.1"/>
    </source>
</evidence>